<dbReference type="GO" id="GO:0009231">
    <property type="term" value="P:riboflavin biosynthetic process"/>
    <property type="evidence" value="ECO:0007669"/>
    <property type="project" value="InterPro"/>
</dbReference>
<dbReference type="InterPro" id="IPR024072">
    <property type="entry name" value="DHFR-like_dom_sf"/>
</dbReference>
<organism evidence="2">
    <name type="scientific">freshwater metagenome</name>
    <dbReference type="NCBI Taxonomy" id="449393"/>
    <lineage>
        <taxon>unclassified sequences</taxon>
        <taxon>metagenomes</taxon>
        <taxon>ecological metagenomes</taxon>
    </lineage>
</organism>
<protein>
    <submittedName>
        <fullName evidence="2">Unannotated protein</fullName>
    </submittedName>
</protein>
<sequence length="196" mass="21236">MNQALTQLQHWPTTPCVRVVLIQNYAGQLQGEDGTSASLGNRSDRDHLIKIRNSADLVITGAATIRAENPPAPTTNLWVLSDSGNLNPSARVFQSSISKVISVKLLPELPGLQLDPITPGNLIAQASAQNLTRVLIEGGANLINQFIAANLIHEALITLVDRPGSGEILHRSQFGLTLTQQLKSADLTIQQWRKEN</sequence>
<name>A0A6J6E435_9ZZZZ</name>
<dbReference type="Pfam" id="PF01872">
    <property type="entry name" value="RibD_C"/>
    <property type="match status" value="1"/>
</dbReference>
<dbReference type="SUPFAM" id="SSF53597">
    <property type="entry name" value="Dihydrofolate reductase-like"/>
    <property type="match status" value="1"/>
</dbReference>
<evidence type="ECO:0000313" key="2">
    <source>
        <dbReference type="EMBL" id="CAB4570947.1"/>
    </source>
</evidence>
<dbReference type="GO" id="GO:0008703">
    <property type="term" value="F:5-amino-6-(5-phosphoribosylamino)uracil reductase activity"/>
    <property type="evidence" value="ECO:0007669"/>
    <property type="project" value="InterPro"/>
</dbReference>
<reference evidence="2" key="1">
    <citation type="submission" date="2020-05" db="EMBL/GenBank/DDBJ databases">
        <authorList>
            <person name="Chiriac C."/>
            <person name="Salcher M."/>
            <person name="Ghai R."/>
            <person name="Kavagutti S V."/>
        </authorList>
    </citation>
    <scope>NUCLEOTIDE SEQUENCE</scope>
</reference>
<proteinExistence type="predicted"/>
<dbReference type="InterPro" id="IPR002734">
    <property type="entry name" value="RibDG_C"/>
</dbReference>
<accession>A0A6J6E435</accession>
<evidence type="ECO:0000259" key="1">
    <source>
        <dbReference type="Pfam" id="PF01872"/>
    </source>
</evidence>
<dbReference type="AlphaFoldDB" id="A0A6J6E435"/>
<feature type="domain" description="Bacterial bifunctional deaminase-reductase C-terminal" evidence="1">
    <location>
        <begin position="27"/>
        <end position="159"/>
    </location>
</feature>
<gene>
    <name evidence="2" type="ORF">UFOPK1726_00275</name>
</gene>
<dbReference type="EMBL" id="CAEZTT010000018">
    <property type="protein sequence ID" value="CAB4570947.1"/>
    <property type="molecule type" value="Genomic_DNA"/>
</dbReference>
<dbReference type="Gene3D" id="3.40.430.10">
    <property type="entry name" value="Dihydrofolate Reductase, subunit A"/>
    <property type="match status" value="1"/>
</dbReference>